<evidence type="ECO:0000313" key="2">
    <source>
        <dbReference type="EMBL" id="MFC6259378.1"/>
    </source>
</evidence>
<sequence>MQKGMKRHSFLGDLLAILGIAIVLYGMEFQVMIAATSALVGFALIVFSQDVGRSLFK</sequence>
<dbReference type="Proteomes" id="UP001596283">
    <property type="component" value="Unassembled WGS sequence"/>
</dbReference>
<protein>
    <submittedName>
        <fullName evidence="2">Uncharacterized protein</fullName>
    </submittedName>
</protein>
<accession>A0ABW1TBQ0</accession>
<keyword evidence="3" id="KW-1185">Reference proteome</keyword>
<proteinExistence type="predicted"/>
<feature type="transmembrane region" description="Helical" evidence="1">
    <location>
        <begin position="33"/>
        <end position="52"/>
    </location>
</feature>
<dbReference type="RefSeq" id="WP_164510592.1">
    <property type="nucleotide sequence ID" value="NZ_JBHSSI010000002.1"/>
</dbReference>
<comment type="caution">
    <text evidence="2">The sequence shown here is derived from an EMBL/GenBank/DDBJ whole genome shotgun (WGS) entry which is preliminary data.</text>
</comment>
<gene>
    <name evidence="2" type="ORF">ACFP1C_00295</name>
</gene>
<dbReference type="EMBL" id="JBHSSI010000002">
    <property type="protein sequence ID" value="MFC6259378.1"/>
    <property type="molecule type" value="Genomic_DNA"/>
</dbReference>
<keyword evidence="1" id="KW-1133">Transmembrane helix</keyword>
<reference evidence="3" key="1">
    <citation type="journal article" date="2019" name="Int. J. Syst. Evol. Microbiol.">
        <title>The Global Catalogue of Microorganisms (GCM) 10K type strain sequencing project: providing services to taxonomists for standard genome sequencing and annotation.</title>
        <authorList>
            <consortium name="The Broad Institute Genomics Platform"/>
            <consortium name="The Broad Institute Genome Sequencing Center for Infectious Disease"/>
            <person name="Wu L."/>
            <person name="Ma J."/>
        </authorList>
    </citation>
    <scope>NUCLEOTIDE SEQUENCE [LARGE SCALE GENOMIC DNA]</scope>
    <source>
        <strain evidence="3">CCM 8908</strain>
    </source>
</reference>
<keyword evidence="1" id="KW-0812">Transmembrane</keyword>
<evidence type="ECO:0000256" key="1">
    <source>
        <dbReference type="SAM" id="Phobius"/>
    </source>
</evidence>
<organism evidence="2 3">
    <name type="scientific">Levilactobacillus fujinensis</name>
    <dbReference type="NCBI Taxonomy" id="2486024"/>
    <lineage>
        <taxon>Bacteria</taxon>
        <taxon>Bacillati</taxon>
        <taxon>Bacillota</taxon>
        <taxon>Bacilli</taxon>
        <taxon>Lactobacillales</taxon>
        <taxon>Lactobacillaceae</taxon>
        <taxon>Levilactobacillus</taxon>
    </lineage>
</organism>
<evidence type="ECO:0000313" key="3">
    <source>
        <dbReference type="Proteomes" id="UP001596283"/>
    </source>
</evidence>
<name>A0ABW1TBQ0_9LACO</name>
<keyword evidence="1" id="KW-0472">Membrane</keyword>
<feature type="transmembrane region" description="Helical" evidence="1">
    <location>
        <begin position="9"/>
        <end position="27"/>
    </location>
</feature>